<keyword evidence="2" id="KW-1003">Cell membrane</keyword>
<dbReference type="AlphaFoldDB" id="A0A291QMT6"/>
<feature type="transmembrane region" description="Helical" evidence="7">
    <location>
        <begin position="370"/>
        <end position="390"/>
    </location>
</feature>
<feature type="domain" description="ABC3 transporter permease C-terminal" evidence="8">
    <location>
        <begin position="329"/>
        <end position="482"/>
    </location>
</feature>
<dbReference type="Proteomes" id="UP000221011">
    <property type="component" value="Chromosome"/>
</dbReference>
<accession>A0A291QMT6</accession>
<dbReference type="KEGG" id="sfk:KY5_8001c"/>
<dbReference type="InterPro" id="IPR050250">
    <property type="entry name" value="Macrolide_Exporter_MacB"/>
</dbReference>
<evidence type="ECO:0000256" key="7">
    <source>
        <dbReference type="SAM" id="Phobius"/>
    </source>
</evidence>
<keyword evidence="5 7" id="KW-0472">Membrane</keyword>
<dbReference type="GO" id="GO:0005886">
    <property type="term" value="C:plasma membrane"/>
    <property type="evidence" value="ECO:0007669"/>
    <property type="project" value="UniProtKB-SubCell"/>
</dbReference>
<dbReference type="PANTHER" id="PTHR30572:SF9">
    <property type="entry name" value="ABC TRANSPORTER PERMEASE PROTEIN"/>
    <property type="match status" value="1"/>
</dbReference>
<dbReference type="InterPro" id="IPR003838">
    <property type="entry name" value="ABC3_permease_C"/>
</dbReference>
<feature type="region of interest" description="Disordered" evidence="6">
    <location>
        <begin position="411"/>
        <end position="441"/>
    </location>
</feature>
<evidence type="ECO:0000256" key="6">
    <source>
        <dbReference type="SAM" id="MobiDB-lite"/>
    </source>
</evidence>
<evidence type="ECO:0000256" key="1">
    <source>
        <dbReference type="ARBA" id="ARBA00004651"/>
    </source>
</evidence>
<dbReference type="GO" id="GO:0022857">
    <property type="term" value="F:transmembrane transporter activity"/>
    <property type="evidence" value="ECO:0007669"/>
    <property type="project" value="TreeGrafter"/>
</dbReference>
<name>A0A291QMT6_9ACTN</name>
<keyword evidence="10" id="KW-1185">Reference proteome</keyword>
<evidence type="ECO:0000313" key="9">
    <source>
        <dbReference type="EMBL" id="ATL33019.1"/>
    </source>
</evidence>
<keyword evidence="3 7" id="KW-0812">Transmembrane</keyword>
<sequence length="490" mass="51501">MEIGKCLASRGMNLFKRAWWRLTGHLGKTLMLVGLFFVICTLVLSGFLIQSAAARAADAAKQRVGAVATMQLDVNGLIDSGKTDKPDGPQGGTIGAEGDLHAGLVDKICTSSAVAKCNYSTDGGAFPTKSTELHQPVPPPQGQDSLGTDLFSASGILDLGEVKEFRNGDSELIAGHGITPDSKNDEIVVEERVAKDNHLQVGDRVKLMVGVLPGAGQERDKREYSFKVVGIYQNSTPDSGQYVPAMMDPANRLYVTPGGGSKLEGKGDKDTVLKNATFTLKDPEDLGRLKKDAEAAGADLRIFPITVNDKQYKTLVGPINKTADFASVTVWLVALAGTVILALIVASSLRERRKELGILLSLGEKKPRLLGQHLVEVVACAVVAIGLAGVCSQVLSQSIGDKLLAGEVSSAKEDAANRPQEPDYSNSLGNGAAGDEESDAEPISSMDIRIGPADIGKVGATGLGIAALATLVPGSRVLRLNPRDILTKGD</sequence>
<dbReference type="Pfam" id="PF02687">
    <property type="entry name" value="FtsX"/>
    <property type="match status" value="1"/>
</dbReference>
<dbReference type="PANTHER" id="PTHR30572">
    <property type="entry name" value="MEMBRANE COMPONENT OF TRANSPORTER-RELATED"/>
    <property type="match status" value="1"/>
</dbReference>
<evidence type="ECO:0000313" key="10">
    <source>
        <dbReference type="Proteomes" id="UP000221011"/>
    </source>
</evidence>
<proteinExistence type="predicted"/>
<dbReference type="EMBL" id="CP022685">
    <property type="protein sequence ID" value="ATL33019.1"/>
    <property type="molecule type" value="Genomic_DNA"/>
</dbReference>
<protein>
    <submittedName>
        <fullName evidence="9">ABC transporter, permease protein</fullName>
    </submittedName>
</protein>
<gene>
    <name evidence="9" type="ORF">KY5_8001c</name>
</gene>
<feature type="transmembrane region" description="Helical" evidence="7">
    <location>
        <begin position="328"/>
        <end position="349"/>
    </location>
</feature>
<evidence type="ECO:0000259" key="8">
    <source>
        <dbReference type="Pfam" id="PF02687"/>
    </source>
</evidence>
<reference evidence="9 10" key="1">
    <citation type="submission" date="2017-08" db="EMBL/GenBank/DDBJ databases">
        <title>Complete Genome Sequence of Streptomyces formicae KY5, the formicamycin producer.</title>
        <authorList>
            <person name="Holmes N.A."/>
            <person name="Devine R."/>
            <person name="Qin Z."/>
            <person name="Seipke R.F."/>
            <person name="Wilkinson B."/>
            <person name="Hutchings M.I."/>
        </authorList>
    </citation>
    <scope>NUCLEOTIDE SEQUENCE [LARGE SCALE GENOMIC DNA]</scope>
    <source>
        <strain evidence="9 10">KY5</strain>
    </source>
</reference>
<evidence type="ECO:0000256" key="4">
    <source>
        <dbReference type="ARBA" id="ARBA00022989"/>
    </source>
</evidence>
<organism evidence="9 10">
    <name type="scientific">Streptomyces formicae</name>
    <dbReference type="NCBI Taxonomy" id="1616117"/>
    <lineage>
        <taxon>Bacteria</taxon>
        <taxon>Bacillati</taxon>
        <taxon>Actinomycetota</taxon>
        <taxon>Actinomycetes</taxon>
        <taxon>Kitasatosporales</taxon>
        <taxon>Streptomycetaceae</taxon>
        <taxon>Streptomyces</taxon>
    </lineage>
</organism>
<evidence type="ECO:0000256" key="3">
    <source>
        <dbReference type="ARBA" id="ARBA00022692"/>
    </source>
</evidence>
<keyword evidence="4 7" id="KW-1133">Transmembrane helix</keyword>
<evidence type="ECO:0000256" key="5">
    <source>
        <dbReference type="ARBA" id="ARBA00023136"/>
    </source>
</evidence>
<evidence type="ECO:0000256" key="2">
    <source>
        <dbReference type="ARBA" id="ARBA00022475"/>
    </source>
</evidence>
<comment type="subcellular location">
    <subcellularLocation>
        <location evidence="1">Cell membrane</location>
        <topology evidence="1">Multi-pass membrane protein</topology>
    </subcellularLocation>
</comment>